<dbReference type="Gene3D" id="3.30.750.24">
    <property type="entry name" value="STAS domain"/>
    <property type="match status" value="1"/>
</dbReference>
<dbReference type="InterPro" id="IPR003453">
    <property type="entry name" value="ABC_MlaE_roteobac"/>
</dbReference>
<protein>
    <submittedName>
        <fullName evidence="3">MlaE family lipid ABC transporter permease subunit</fullName>
    </submittedName>
</protein>
<gene>
    <name evidence="3" type="ORF">H0S81_07855</name>
</gene>
<keyword evidence="1" id="KW-0472">Membrane</keyword>
<evidence type="ECO:0000313" key="3">
    <source>
        <dbReference type="EMBL" id="MBG0779825.1"/>
    </source>
</evidence>
<evidence type="ECO:0000259" key="2">
    <source>
        <dbReference type="PROSITE" id="PS50801"/>
    </source>
</evidence>
<feature type="transmembrane region" description="Helical" evidence="1">
    <location>
        <begin position="359"/>
        <end position="385"/>
    </location>
</feature>
<name>A0A931CVJ4_9BACT</name>
<feature type="transmembrane region" description="Helical" evidence="1">
    <location>
        <begin position="182"/>
        <end position="199"/>
    </location>
</feature>
<dbReference type="NCBIfam" id="TIGR00056">
    <property type="entry name" value="MlaE family lipid ABC transporter permease subunit"/>
    <property type="match status" value="1"/>
</dbReference>
<dbReference type="SUPFAM" id="SSF52091">
    <property type="entry name" value="SpoIIaa-like"/>
    <property type="match status" value="1"/>
</dbReference>
<organism evidence="3 4">
    <name type="scientific">Desulfotignum balticum</name>
    <dbReference type="NCBI Taxonomy" id="115781"/>
    <lineage>
        <taxon>Bacteria</taxon>
        <taxon>Pseudomonadati</taxon>
        <taxon>Thermodesulfobacteriota</taxon>
        <taxon>Desulfobacteria</taxon>
        <taxon>Desulfobacterales</taxon>
        <taxon>Desulfobacteraceae</taxon>
        <taxon>Desulfotignum</taxon>
    </lineage>
</organism>
<feature type="domain" description="STAS" evidence="2">
    <location>
        <begin position="15"/>
        <end position="138"/>
    </location>
</feature>
<comment type="similarity">
    <text evidence="1">Belongs to the MlaE permease family.</text>
</comment>
<comment type="caution">
    <text evidence="3">The sequence shown here is derived from an EMBL/GenBank/DDBJ whole genome shotgun (WGS) entry which is preliminary data.</text>
</comment>
<sequence>MQSGSQSRWAGNPVTELNINHTDTGRTLVFSGRMDADGIAKIWEKACDGIGTHAGTDLTLDLSGVTYFDMAGAAFVVHLDRTAREQNLKSIRTTGLDPAAATLVERISRNELTEPAPAPPAGRIRMFVANQGQSLAEFWEDVKNYIAFFGEICWFFGTSLVRPNRIRWGETWRVAEQAGVNALPIVALISFIVGLVMAFQSAIPMKMFGAEIYVANLIGLAMVRELGPLMTAIVLAGRSASAFAAEIGTMKINEEIDALTIMGLEPVRFLILPRVIASTVMTPLLTVFAILVGILGGAVVILSMGHPFSAYYNQVVGFVSWGDFVGGMIKCFVFGVLIAATGCIRGYQTRQGPSAVGEAATRAVVSSIILIAVFDGIFSIIYYVLDV</sequence>
<keyword evidence="1" id="KW-0812">Transmembrane</keyword>
<feature type="transmembrane region" description="Helical" evidence="1">
    <location>
        <begin position="284"/>
        <end position="304"/>
    </location>
</feature>
<dbReference type="Pfam" id="PF13466">
    <property type="entry name" value="STAS_2"/>
    <property type="match status" value="1"/>
</dbReference>
<comment type="caution">
    <text evidence="1">Lacks conserved residue(s) required for the propagation of feature annotation.</text>
</comment>
<dbReference type="PROSITE" id="PS50801">
    <property type="entry name" value="STAS"/>
    <property type="match status" value="1"/>
</dbReference>
<dbReference type="Proteomes" id="UP000706172">
    <property type="component" value="Unassembled WGS sequence"/>
</dbReference>
<feature type="transmembrane region" description="Helical" evidence="1">
    <location>
        <begin position="324"/>
        <end position="347"/>
    </location>
</feature>
<dbReference type="EMBL" id="JACCQK010000461">
    <property type="protein sequence ID" value="MBG0779825.1"/>
    <property type="molecule type" value="Genomic_DNA"/>
</dbReference>
<dbReference type="AlphaFoldDB" id="A0A931CVJ4"/>
<accession>A0A931CVJ4</accession>
<proteinExistence type="inferred from homology"/>
<dbReference type="GO" id="GO:0005548">
    <property type="term" value="F:phospholipid transporter activity"/>
    <property type="evidence" value="ECO:0007669"/>
    <property type="project" value="TreeGrafter"/>
</dbReference>
<dbReference type="PANTHER" id="PTHR30188:SF3">
    <property type="entry name" value="ABC TRANSPORTER PERMEASE"/>
    <property type="match status" value="1"/>
</dbReference>
<dbReference type="PANTHER" id="PTHR30188">
    <property type="entry name" value="ABC TRANSPORTER PERMEASE PROTEIN-RELATED"/>
    <property type="match status" value="1"/>
</dbReference>
<dbReference type="InterPro" id="IPR002645">
    <property type="entry name" value="STAS_dom"/>
</dbReference>
<reference evidence="3" key="1">
    <citation type="submission" date="2020-07" db="EMBL/GenBank/DDBJ databases">
        <title>Severe corrosion of carbon steel in oil field produced water can be linked to methanogenic archaea containing a special type of NiFe hydrogenase.</title>
        <authorList>
            <person name="Lahme S."/>
            <person name="Mand J."/>
            <person name="Longwell J."/>
            <person name="Smith R."/>
            <person name="Enning D."/>
        </authorList>
    </citation>
    <scope>NUCLEOTIDE SEQUENCE</scope>
    <source>
        <strain evidence="3">MIC098Bin6</strain>
    </source>
</reference>
<evidence type="ECO:0000313" key="4">
    <source>
        <dbReference type="Proteomes" id="UP000706172"/>
    </source>
</evidence>
<keyword evidence="1" id="KW-1133">Transmembrane helix</keyword>
<evidence type="ECO:0000256" key="1">
    <source>
        <dbReference type="RuleBase" id="RU362044"/>
    </source>
</evidence>
<dbReference type="Pfam" id="PF02405">
    <property type="entry name" value="MlaE"/>
    <property type="match status" value="1"/>
</dbReference>
<dbReference type="InterPro" id="IPR058548">
    <property type="entry name" value="MlaB-like_STAS"/>
</dbReference>
<dbReference type="GO" id="GO:0043190">
    <property type="term" value="C:ATP-binding cassette (ABC) transporter complex"/>
    <property type="evidence" value="ECO:0007669"/>
    <property type="project" value="InterPro"/>
</dbReference>
<dbReference type="InterPro" id="IPR030802">
    <property type="entry name" value="Permease_MalE"/>
</dbReference>
<dbReference type="InterPro" id="IPR036513">
    <property type="entry name" value="STAS_dom_sf"/>
</dbReference>